<dbReference type="AlphaFoldDB" id="A0AAV3RCN0"/>
<name>A0AAV3RCN0_LITER</name>
<feature type="region of interest" description="Disordered" evidence="1">
    <location>
        <begin position="43"/>
        <end position="90"/>
    </location>
</feature>
<reference evidence="2 3" key="1">
    <citation type="submission" date="2024-01" db="EMBL/GenBank/DDBJ databases">
        <title>The complete chloroplast genome sequence of Lithospermum erythrorhizon: insights into the phylogenetic relationship among Boraginaceae species and the maternal lineages of purple gromwells.</title>
        <authorList>
            <person name="Okada T."/>
            <person name="Watanabe K."/>
        </authorList>
    </citation>
    <scope>NUCLEOTIDE SEQUENCE [LARGE SCALE GENOMIC DNA]</scope>
</reference>
<gene>
    <name evidence="2" type="ORF">LIER_41458</name>
</gene>
<feature type="compositionally biased region" description="Low complexity" evidence="1">
    <location>
        <begin position="66"/>
        <end position="75"/>
    </location>
</feature>
<keyword evidence="3" id="KW-1185">Reference proteome</keyword>
<dbReference type="EMBL" id="BAABME010025996">
    <property type="protein sequence ID" value="GAA0173101.1"/>
    <property type="molecule type" value="Genomic_DNA"/>
</dbReference>
<dbReference type="Proteomes" id="UP001454036">
    <property type="component" value="Unassembled WGS sequence"/>
</dbReference>
<comment type="caution">
    <text evidence="2">The sequence shown here is derived from an EMBL/GenBank/DDBJ whole genome shotgun (WGS) entry which is preliminary data.</text>
</comment>
<evidence type="ECO:0000313" key="3">
    <source>
        <dbReference type="Proteomes" id="UP001454036"/>
    </source>
</evidence>
<proteinExistence type="predicted"/>
<organism evidence="2 3">
    <name type="scientific">Lithospermum erythrorhizon</name>
    <name type="common">Purple gromwell</name>
    <name type="synonym">Lithospermum officinale var. erythrorhizon</name>
    <dbReference type="NCBI Taxonomy" id="34254"/>
    <lineage>
        <taxon>Eukaryota</taxon>
        <taxon>Viridiplantae</taxon>
        <taxon>Streptophyta</taxon>
        <taxon>Embryophyta</taxon>
        <taxon>Tracheophyta</taxon>
        <taxon>Spermatophyta</taxon>
        <taxon>Magnoliopsida</taxon>
        <taxon>eudicotyledons</taxon>
        <taxon>Gunneridae</taxon>
        <taxon>Pentapetalae</taxon>
        <taxon>asterids</taxon>
        <taxon>lamiids</taxon>
        <taxon>Boraginales</taxon>
        <taxon>Boraginaceae</taxon>
        <taxon>Boraginoideae</taxon>
        <taxon>Lithospermeae</taxon>
        <taxon>Lithospermum</taxon>
    </lineage>
</organism>
<accession>A0AAV3RCN0</accession>
<evidence type="ECO:0000256" key="1">
    <source>
        <dbReference type="SAM" id="MobiDB-lite"/>
    </source>
</evidence>
<sequence>MEEAEKQVVEKRKKMQAEGVFKASRKGVVIHYKICGVVAHNARTCPRKPADGGSQPTQTKSKKTKTGTSSSSRPTKSTKEWEESTLVIYL</sequence>
<protein>
    <submittedName>
        <fullName evidence="2">Uncharacterized protein</fullName>
    </submittedName>
</protein>
<evidence type="ECO:0000313" key="2">
    <source>
        <dbReference type="EMBL" id="GAA0173101.1"/>
    </source>
</evidence>